<evidence type="ECO:0000313" key="3">
    <source>
        <dbReference type="Proteomes" id="UP001201397"/>
    </source>
</evidence>
<comment type="caution">
    <text evidence="2">The sequence shown here is derived from an EMBL/GenBank/DDBJ whole genome shotgun (WGS) entry which is preliminary data.</text>
</comment>
<protein>
    <recommendedName>
        <fullName evidence="4">Lipoprotein</fullName>
    </recommendedName>
</protein>
<feature type="signal peptide" evidence="1">
    <location>
        <begin position="1"/>
        <end position="15"/>
    </location>
</feature>
<accession>A0AAW5AIP9</accession>
<reference evidence="2" key="1">
    <citation type="submission" date="2022-01" db="EMBL/GenBank/DDBJ databases">
        <title>Neisseria sp. ZJ104.</title>
        <authorList>
            <person name="Yang C."/>
        </authorList>
    </citation>
    <scope>NUCLEOTIDE SEQUENCE</scope>
    <source>
        <strain evidence="2">ZJ104</strain>
    </source>
</reference>
<gene>
    <name evidence="2" type="ORF">L4H06_07035</name>
</gene>
<evidence type="ECO:0008006" key="4">
    <source>
        <dbReference type="Google" id="ProtNLM"/>
    </source>
</evidence>
<keyword evidence="1" id="KW-0732">Signal</keyword>
<proteinExistence type="predicted"/>
<evidence type="ECO:0000313" key="2">
    <source>
        <dbReference type="EMBL" id="MCF7529977.1"/>
    </source>
</evidence>
<sequence>MKKLCLLLAACFAVAACNKIKDQAVGTLAANMDNHTIRNEFVTSCAQEGLNILPAAGQENAESLCGCLYDETKKMYADETEFFKAILDLGLNTDKDDHPYYQKIAQVSAQCVKRVVQ</sequence>
<dbReference type="EMBL" id="JAKKDL010000007">
    <property type="protein sequence ID" value="MCF7529977.1"/>
    <property type="molecule type" value="Genomic_DNA"/>
</dbReference>
<evidence type="ECO:0000256" key="1">
    <source>
        <dbReference type="SAM" id="SignalP"/>
    </source>
</evidence>
<organism evidence="2 3">
    <name type="scientific">Neisseria lisongii</name>
    <dbReference type="NCBI Taxonomy" id="2912188"/>
    <lineage>
        <taxon>Bacteria</taxon>
        <taxon>Pseudomonadati</taxon>
        <taxon>Pseudomonadota</taxon>
        <taxon>Betaproteobacteria</taxon>
        <taxon>Neisseriales</taxon>
        <taxon>Neisseriaceae</taxon>
        <taxon>Neisseria</taxon>
    </lineage>
</organism>
<dbReference type="Proteomes" id="UP001201397">
    <property type="component" value="Unassembled WGS sequence"/>
</dbReference>
<dbReference type="AlphaFoldDB" id="A0AAW5AIP9"/>
<dbReference type="RefSeq" id="WP_237092883.1">
    <property type="nucleotide sequence ID" value="NZ_JAKKDL010000007.1"/>
</dbReference>
<dbReference type="PROSITE" id="PS51257">
    <property type="entry name" value="PROKAR_LIPOPROTEIN"/>
    <property type="match status" value="1"/>
</dbReference>
<name>A0AAW5AIP9_9NEIS</name>
<feature type="chain" id="PRO_5043576995" description="Lipoprotein" evidence="1">
    <location>
        <begin position="16"/>
        <end position="117"/>
    </location>
</feature>